<gene>
    <name evidence="1" type="ORF">J2851_000450</name>
</gene>
<proteinExistence type="predicted"/>
<name>A0ABS4SDR2_9PROT</name>
<organism evidence="1 2">
    <name type="scientific">Azospirillum rugosum</name>
    <dbReference type="NCBI Taxonomy" id="416170"/>
    <lineage>
        <taxon>Bacteria</taxon>
        <taxon>Pseudomonadati</taxon>
        <taxon>Pseudomonadota</taxon>
        <taxon>Alphaproteobacteria</taxon>
        <taxon>Rhodospirillales</taxon>
        <taxon>Azospirillaceae</taxon>
        <taxon>Azospirillum</taxon>
    </lineage>
</organism>
<dbReference type="RefSeq" id="WP_209763121.1">
    <property type="nucleotide sequence ID" value="NZ_JAGINP010000001.1"/>
</dbReference>
<evidence type="ECO:0008006" key="3">
    <source>
        <dbReference type="Google" id="ProtNLM"/>
    </source>
</evidence>
<evidence type="ECO:0000313" key="1">
    <source>
        <dbReference type="EMBL" id="MBP2290713.1"/>
    </source>
</evidence>
<protein>
    <recommendedName>
        <fullName evidence="3">Phage-related minor tail protein</fullName>
    </recommendedName>
</protein>
<reference evidence="1 2" key="1">
    <citation type="submission" date="2021-03" db="EMBL/GenBank/DDBJ databases">
        <title>Genomic Encyclopedia of Type Strains, Phase III (KMG-III): the genomes of soil and plant-associated and newly described type strains.</title>
        <authorList>
            <person name="Whitman W."/>
        </authorList>
    </citation>
    <scope>NUCLEOTIDE SEQUENCE [LARGE SCALE GENOMIC DNA]</scope>
    <source>
        <strain evidence="1 2">IMMIB AFH-6</strain>
    </source>
</reference>
<sequence length="814" mass="88864">MKDLDIKRCLDGRVEAGVLSREAAEQALKHIRDLERQYADHMAPEAAQSAAIAETARIMKEAAEREKARTAKQILAVARVIDDVQAHPDGVVAGGMALLVRDMRGKAQYSNVEARKENVLGQLFRRFADGLNAYRSKAAGLTQDTLGLRNMVREVFGEATNDATAKSAAKGWKDATEYAADRFIGGGGDLVKKYDWRLPQISDSKRMKDAGRAAWTEHMMQAAERGDLQILDYETGAPMSGLKLADLLRQAFDNITSELPPPPGKGGSYGRHNERRVFQWQNADGWLAYNDKFGSGQGGIYDVLVGHLEGMARDIALTEVLGPKHGATIRAVQELAYKTDAEKTTLARNPLANPVRAVESPEAIGRTYDALSGRLGKAQSEFWASLFGGLRSWQTAARLGSALVSSIPADSVTATWAAAANGMPVTRFIGAVVGQIAKEGDRQLALRMGIVSHAVMDAALGTRRFGDEMVGPKIMERMASFIQRVQGMSAWTNGLKNAWTLEMMGHVADNAARPLADVDAPLRKMLERYGISAADWDVIRAAPLVDADGARFFDPANVSDRALGDKLMEAIIQERAFAVLEPDARVRQLTSGGLPRGTFWGEVARSFWLFKSFSVTMATTHLARTFIDVNASKVAGFAAMSTLLTVAGAMSIQARQLLTGKDPRRMDDPKFWGAAYMQAGGAGIFGDFFAAGADRNMKGFTVTMAGPVAGVVDDAVRLAMPDYRTLMDGKPSHFGAEVARFIRGNLPGSNLWYSRLVTDRAIMDNVQALLDPGYRDSFSRMEERARRDYGQRFWWRPGHDTPDRAPDLGAVLPR</sequence>
<evidence type="ECO:0000313" key="2">
    <source>
        <dbReference type="Proteomes" id="UP000781958"/>
    </source>
</evidence>
<comment type="caution">
    <text evidence="1">The sequence shown here is derived from an EMBL/GenBank/DDBJ whole genome shotgun (WGS) entry which is preliminary data.</text>
</comment>
<dbReference type="Proteomes" id="UP000781958">
    <property type="component" value="Unassembled WGS sequence"/>
</dbReference>
<accession>A0ABS4SDR2</accession>
<dbReference type="EMBL" id="JAGINP010000001">
    <property type="protein sequence ID" value="MBP2290713.1"/>
    <property type="molecule type" value="Genomic_DNA"/>
</dbReference>
<keyword evidence="2" id="KW-1185">Reference proteome</keyword>